<proteinExistence type="predicted"/>
<comment type="caution">
    <text evidence="1">The sequence shown here is derived from an EMBL/GenBank/DDBJ whole genome shotgun (WGS) entry which is preliminary data.</text>
</comment>
<protein>
    <submittedName>
        <fullName evidence="1">Uncharacterized protein</fullName>
    </submittedName>
</protein>
<sequence>MIEVAINHVGYGAYEFIVKELLLGGVEAHSASQVLGEVPRVTLLREKQRDVARQLGKVESDSRHRLHSAP</sequence>
<dbReference type="Proteomes" id="UP001284601">
    <property type="component" value="Unassembled WGS sequence"/>
</dbReference>
<dbReference type="RefSeq" id="WP_318595669.1">
    <property type="nucleotide sequence ID" value="NZ_JAWSTH010000005.1"/>
</dbReference>
<gene>
    <name evidence="1" type="ORF">R7226_03605</name>
</gene>
<organism evidence="1 2">
    <name type="scientific">Conexibacter stalactiti</name>
    <dbReference type="NCBI Taxonomy" id="1940611"/>
    <lineage>
        <taxon>Bacteria</taxon>
        <taxon>Bacillati</taxon>
        <taxon>Actinomycetota</taxon>
        <taxon>Thermoleophilia</taxon>
        <taxon>Solirubrobacterales</taxon>
        <taxon>Conexibacteraceae</taxon>
        <taxon>Conexibacter</taxon>
    </lineage>
</organism>
<evidence type="ECO:0000313" key="2">
    <source>
        <dbReference type="Proteomes" id="UP001284601"/>
    </source>
</evidence>
<reference evidence="2" key="1">
    <citation type="submission" date="2023-07" db="EMBL/GenBank/DDBJ databases">
        <title>Conexibacter stalactiti sp. nov., isolated from stalactites in a lava cave and emended description of the genus Conexibacter.</title>
        <authorList>
            <person name="Lee S.D."/>
        </authorList>
    </citation>
    <scope>NUCLEOTIDE SEQUENCE [LARGE SCALE GENOMIC DNA]</scope>
    <source>
        <strain evidence="2">KCTC 39840</strain>
    </source>
</reference>
<name>A0ABU4HJB8_9ACTN</name>
<evidence type="ECO:0000313" key="1">
    <source>
        <dbReference type="EMBL" id="MDW5593408.1"/>
    </source>
</evidence>
<keyword evidence="2" id="KW-1185">Reference proteome</keyword>
<reference evidence="1 2" key="2">
    <citation type="submission" date="2023-10" db="EMBL/GenBank/DDBJ databases">
        <authorList>
            <person name="Han X.F."/>
        </authorList>
    </citation>
    <scope>NUCLEOTIDE SEQUENCE [LARGE SCALE GENOMIC DNA]</scope>
    <source>
        <strain evidence="1 2">KCTC 39840</strain>
    </source>
</reference>
<dbReference type="EMBL" id="JAWSTH010000005">
    <property type="protein sequence ID" value="MDW5593408.1"/>
    <property type="molecule type" value="Genomic_DNA"/>
</dbReference>
<accession>A0ABU4HJB8</accession>